<keyword evidence="2" id="KW-1185">Reference proteome</keyword>
<evidence type="ECO:0000313" key="2">
    <source>
        <dbReference type="Proteomes" id="UP001234178"/>
    </source>
</evidence>
<sequence length="59" mass="6668">MILTLHSTGKEDLFTSLQPDPKVSPLRTVLGESAIEMKMCLLLLTFRMKERKLHDVAIA</sequence>
<gene>
    <name evidence="1" type="ORF">OUZ56_029826</name>
</gene>
<dbReference type="EMBL" id="JAOYFB010000040">
    <property type="protein sequence ID" value="KAK4037797.1"/>
    <property type="molecule type" value="Genomic_DNA"/>
</dbReference>
<accession>A0ABR0B7Y8</accession>
<reference evidence="1 2" key="1">
    <citation type="journal article" date="2023" name="Nucleic Acids Res.">
        <title>The hologenome of Daphnia magna reveals possible DNA methylation and microbiome-mediated evolution of the host genome.</title>
        <authorList>
            <person name="Chaturvedi A."/>
            <person name="Li X."/>
            <person name="Dhandapani V."/>
            <person name="Marshall H."/>
            <person name="Kissane S."/>
            <person name="Cuenca-Cambronero M."/>
            <person name="Asole G."/>
            <person name="Calvet F."/>
            <person name="Ruiz-Romero M."/>
            <person name="Marangio P."/>
            <person name="Guigo R."/>
            <person name="Rago D."/>
            <person name="Mirbahai L."/>
            <person name="Eastwood N."/>
            <person name="Colbourne J.K."/>
            <person name="Zhou J."/>
            <person name="Mallon E."/>
            <person name="Orsini L."/>
        </authorList>
    </citation>
    <scope>NUCLEOTIDE SEQUENCE [LARGE SCALE GENOMIC DNA]</scope>
    <source>
        <strain evidence="1">LRV0_1</strain>
    </source>
</reference>
<proteinExistence type="predicted"/>
<name>A0ABR0B7Y8_9CRUS</name>
<comment type="caution">
    <text evidence="1">The sequence shown here is derived from an EMBL/GenBank/DDBJ whole genome shotgun (WGS) entry which is preliminary data.</text>
</comment>
<dbReference type="Proteomes" id="UP001234178">
    <property type="component" value="Unassembled WGS sequence"/>
</dbReference>
<evidence type="ECO:0000313" key="1">
    <source>
        <dbReference type="EMBL" id="KAK4037797.1"/>
    </source>
</evidence>
<protein>
    <submittedName>
        <fullName evidence="1">Uncharacterized protein</fullName>
    </submittedName>
</protein>
<organism evidence="1 2">
    <name type="scientific">Daphnia magna</name>
    <dbReference type="NCBI Taxonomy" id="35525"/>
    <lineage>
        <taxon>Eukaryota</taxon>
        <taxon>Metazoa</taxon>
        <taxon>Ecdysozoa</taxon>
        <taxon>Arthropoda</taxon>
        <taxon>Crustacea</taxon>
        <taxon>Branchiopoda</taxon>
        <taxon>Diplostraca</taxon>
        <taxon>Cladocera</taxon>
        <taxon>Anomopoda</taxon>
        <taxon>Daphniidae</taxon>
        <taxon>Daphnia</taxon>
    </lineage>
</organism>